<feature type="region of interest" description="Disordered" evidence="2">
    <location>
        <begin position="1"/>
        <end position="122"/>
    </location>
</feature>
<feature type="region of interest" description="Disordered" evidence="2">
    <location>
        <begin position="467"/>
        <end position="515"/>
    </location>
</feature>
<feature type="compositionally biased region" description="Polar residues" evidence="2">
    <location>
        <begin position="284"/>
        <end position="294"/>
    </location>
</feature>
<keyword evidence="4" id="KW-1185">Reference proteome</keyword>
<feature type="coiled-coil region" evidence="1">
    <location>
        <begin position="743"/>
        <end position="773"/>
    </location>
</feature>
<sequence>MPGPRSAGPAYIPPPPRMDRRSSGPELSTRPANAPSPNRRGLTIAEAMQSILSLRRTLPSDSARRSPARSVHETLHESEEDEIDPDPFAAHNVVQRIPPADPRLSPSIDPRSPSSRINTPDLPLQLGGYHYLFPDYVPPQQPAAPSRRGSLADVAAATTTPTTRTTSPSRPQLPPRRTGSYALPDAARVNPRTLADTTLATWPPPTAARDGPYTATLPGFNPARRASEPQTQPIPPEFPLLGPTFIPIQLPPGSTTRQISHDTFLLAPLQPGPPTRTLGDRSNSEPPTRSTPSPHQWREGDLATLQTYQFPRVGSALIPVFPRRRTAPHIHMAPTSPAPRRSSSPLRSPLDVDDDPVAPSQRRPGDQRQQARRRVSGAGLPNGAMRHTHIEQIRAQGIALPHAMGGDPELSTPDAEIYERLGTGTREIRHTLAEVVGQRSPLLSIPALSPASEADRRSTTFFERPIEFTVPGNGRPPRSAPTSATRPVINGSNGERSAQPPSDIPSASAGEPVEHDSTLDQAFFDRFRYDGIEDETFTTPPIEQAATFPDDDDQDSSNGTTITPGTARAPRTRESTTQSDVSMFGILNSGPTNRNDEAVTLEESSEPMRRDRTQSPLFGLTEALSITAPMNGIGHDFDQPGPPFQAAEFVTSALQSVETLSTGNPETEEGLKAIFERAMNESADALGWTVERGILPAQGSLRARYEYTLRDREGNEMSREVPEDFFPDQDGSRRVRQTTAEGMKELTELAELNRRAAAALEEEEAAAQEEAQTRALQHISEGVAENVTGIAINVVAGTPTEPPSSLMPTAQEETDLDDLDYVANPLLSERDVNEPLVHRSASPTLPTHSPTEQTQLPESSSHGSAQNLAKLSSESATPHPAPGMPKMVGPSSSLLPRTSRPVSPEASRDQEERDPAASQSGEASEGQESAKGKGREEGKKEKKPRKREKSG</sequence>
<accession>A0A1Y2AWL9</accession>
<feature type="compositionally biased region" description="Low complexity" evidence="2">
    <location>
        <begin position="158"/>
        <end position="178"/>
    </location>
</feature>
<feature type="region of interest" description="Disordered" evidence="2">
    <location>
        <begin position="327"/>
        <end position="383"/>
    </location>
</feature>
<dbReference type="EMBL" id="MCFC01000042">
    <property type="protein sequence ID" value="ORY26942.1"/>
    <property type="molecule type" value="Genomic_DNA"/>
</dbReference>
<feature type="compositionally biased region" description="Polar residues" evidence="2">
    <location>
        <begin position="841"/>
        <end position="876"/>
    </location>
</feature>
<keyword evidence="1" id="KW-0175">Coiled coil</keyword>
<dbReference type="Proteomes" id="UP000193986">
    <property type="component" value="Unassembled WGS sequence"/>
</dbReference>
<feature type="compositionally biased region" description="Low complexity" evidence="2">
    <location>
        <begin position="339"/>
        <end position="349"/>
    </location>
</feature>
<feature type="region of interest" description="Disordered" evidence="2">
    <location>
        <begin position="266"/>
        <end position="299"/>
    </location>
</feature>
<evidence type="ECO:0000256" key="1">
    <source>
        <dbReference type="SAM" id="Coils"/>
    </source>
</evidence>
<feature type="region of interest" description="Disordered" evidence="2">
    <location>
        <begin position="822"/>
        <end position="951"/>
    </location>
</feature>
<feature type="region of interest" description="Disordered" evidence="2">
    <location>
        <begin position="537"/>
        <end position="613"/>
    </location>
</feature>
<protein>
    <submittedName>
        <fullName evidence="3">Uncharacterized protein</fullName>
    </submittedName>
</protein>
<evidence type="ECO:0000313" key="4">
    <source>
        <dbReference type="Proteomes" id="UP000193986"/>
    </source>
</evidence>
<feature type="compositionally biased region" description="Low complexity" evidence="2">
    <location>
        <begin position="890"/>
        <end position="904"/>
    </location>
</feature>
<feature type="compositionally biased region" description="Polar residues" evidence="2">
    <location>
        <begin position="480"/>
        <end position="500"/>
    </location>
</feature>
<proteinExistence type="predicted"/>
<feature type="compositionally biased region" description="Basic and acidic residues" evidence="2">
    <location>
        <begin position="928"/>
        <end position="940"/>
    </location>
</feature>
<feature type="compositionally biased region" description="Basic residues" evidence="2">
    <location>
        <begin position="941"/>
        <end position="951"/>
    </location>
</feature>
<dbReference type="InParanoid" id="A0A1Y2AWL9"/>
<feature type="compositionally biased region" description="Basic and acidic residues" evidence="2">
    <location>
        <begin position="828"/>
        <end position="837"/>
    </location>
</feature>
<organism evidence="3 4">
    <name type="scientific">Naematelia encephala</name>
    <dbReference type="NCBI Taxonomy" id="71784"/>
    <lineage>
        <taxon>Eukaryota</taxon>
        <taxon>Fungi</taxon>
        <taxon>Dikarya</taxon>
        <taxon>Basidiomycota</taxon>
        <taxon>Agaricomycotina</taxon>
        <taxon>Tremellomycetes</taxon>
        <taxon>Tremellales</taxon>
        <taxon>Naemateliaceae</taxon>
        <taxon>Naematelia</taxon>
    </lineage>
</organism>
<comment type="caution">
    <text evidence="3">The sequence shown here is derived from an EMBL/GenBank/DDBJ whole genome shotgun (WGS) entry which is preliminary data.</text>
</comment>
<evidence type="ECO:0000313" key="3">
    <source>
        <dbReference type="EMBL" id="ORY26942.1"/>
    </source>
</evidence>
<reference evidence="3 4" key="1">
    <citation type="submission" date="2016-07" db="EMBL/GenBank/DDBJ databases">
        <title>Pervasive Adenine N6-methylation of Active Genes in Fungi.</title>
        <authorList>
            <consortium name="DOE Joint Genome Institute"/>
            <person name="Mondo S.J."/>
            <person name="Dannebaum R.O."/>
            <person name="Kuo R.C."/>
            <person name="Labutti K."/>
            <person name="Haridas S."/>
            <person name="Kuo A."/>
            <person name="Salamov A."/>
            <person name="Ahrendt S.R."/>
            <person name="Lipzen A."/>
            <person name="Sullivan W."/>
            <person name="Andreopoulos W.B."/>
            <person name="Clum A."/>
            <person name="Lindquist E."/>
            <person name="Daum C."/>
            <person name="Ramamoorthy G.K."/>
            <person name="Gryganskyi A."/>
            <person name="Culley D."/>
            <person name="Magnuson J.K."/>
            <person name="James T.Y."/>
            <person name="O'Malley M.A."/>
            <person name="Stajich J.E."/>
            <person name="Spatafora J.W."/>
            <person name="Visel A."/>
            <person name="Grigoriev I.V."/>
        </authorList>
    </citation>
    <scope>NUCLEOTIDE SEQUENCE [LARGE SCALE GENOMIC DNA]</scope>
    <source>
        <strain evidence="3 4">68-887.2</strain>
    </source>
</reference>
<feature type="region of interest" description="Disordered" evidence="2">
    <location>
        <begin position="137"/>
        <end position="183"/>
    </location>
</feature>
<gene>
    <name evidence="3" type="ORF">BCR39DRAFT_539399</name>
</gene>
<feature type="compositionally biased region" description="Low complexity" evidence="2">
    <location>
        <begin position="102"/>
        <end position="117"/>
    </location>
</feature>
<feature type="compositionally biased region" description="Low complexity" evidence="2">
    <location>
        <begin position="916"/>
        <end position="927"/>
    </location>
</feature>
<dbReference type="AlphaFoldDB" id="A0A1Y2AWL9"/>
<evidence type="ECO:0000256" key="2">
    <source>
        <dbReference type="SAM" id="MobiDB-lite"/>
    </source>
</evidence>
<feature type="compositionally biased region" description="Basic and acidic residues" evidence="2">
    <location>
        <begin position="906"/>
        <end position="915"/>
    </location>
</feature>
<name>A0A1Y2AWL9_9TREE</name>